<proteinExistence type="predicted"/>
<dbReference type="PIRSF" id="PIRSF021350">
    <property type="entry name" value="UCP021350"/>
    <property type="match status" value="1"/>
</dbReference>
<evidence type="ECO:0000313" key="2">
    <source>
        <dbReference type="EMBL" id="MFD1608383.1"/>
    </source>
</evidence>
<dbReference type="Proteomes" id="UP001597221">
    <property type="component" value="Unassembled WGS sequence"/>
</dbReference>
<gene>
    <name evidence="2" type="ORF">ACFSBH_12005</name>
</gene>
<dbReference type="RefSeq" id="WP_379597688.1">
    <property type="nucleotide sequence ID" value="NZ_JBHUDE010000049.1"/>
</dbReference>
<organism evidence="2 3">
    <name type="scientific">Oceanobacillus luteolus</name>
    <dbReference type="NCBI Taxonomy" id="1274358"/>
    <lineage>
        <taxon>Bacteria</taxon>
        <taxon>Bacillati</taxon>
        <taxon>Bacillota</taxon>
        <taxon>Bacilli</taxon>
        <taxon>Bacillales</taxon>
        <taxon>Bacillaceae</taxon>
        <taxon>Oceanobacillus</taxon>
    </lineage>
</organism>
<name>A0ABW4HRW0_9BACI</name>
<evidence type="ECO:0000259" key="1">
    <source>
        <dbReference type="Pfam" id="PF14493"/>
    </source>
</evidence>
<dbReference type="InterPro" id="IPR008308">
    <property type="entry name" value="YpbB-like"/>
</dbReference>
<evidence type="ECO:0000313" key="3">
    <source>
        <dbReference type="Proteomes" id="UP001597221"/>
    </source>
</evidence>
<accession>A0ABW4HRW0</accession>
<reference evidence="3" key="1">
    <citation type="journal article" date="2019" name="Int. J. Syst. Evol. Microbiol.">
        <title>The Global Catalogue of Microorganisms (GCM) 10K type strain sequencing project: providing services to taxonomists for standard genome sequencing and annotation.</title>
        <authorList>
            <consortium name="The Broad Institute Genomics Platform"/>
            <consortium name="The Broad Institute Genome Sequencing Center for Infectious Disease"/>
            <person name="Wu L."/>
            <person name="Ma J."/>
        </authorList>
    </citation>
    <scope>NUCLEOTIDE SEQUENCE [LARGE SCALE GENOMIC DNA]</scope>
    <source>
        <strain evidence="3">CGMCC 1.12376</strain>
    </source>
</reference>
<feature type="domain" description="Helicase Helix-turn-helix" evidence="1">
    <location>
        <begin position="261"/>
        <end position="349"/>
    </location>
</feature>
<sequence length="363" mass="42421">MSCLIFTGIILTIAKNISQERSVSSIYHLLVGSKNIQTIQDAYIFGIQNYYGVYKGLEKSRFDEKIQELTQLGLLIEKARENSRKFMAYTEQADYWLSEHQQRLPLHYFQGIVYEEKASLFYERLLLLIQTLSNVKENNFNFIPVIHQSDAESFVRNVYNQKKANKNQYIQKLYEELVDLLEDLPEVEANLFVDRLSGFGHYGKSIEQLETTYNKSKDDVILTLVGVSHQFIRKIESEKNTYHVLFEMVADLQTPSRLTDSARKTYELFLRDFTPEEIAHKRHLKLNTIYDHLAEIALYDSAFPFSSFVTETEAEEIMHAIEHTESYKLKVIKDAVPSDISFFQIRLMLVFKHKFREGGGQFV</sequence>
<dbReference type="EMBL" id="JBHUDE010000049">
    <property type="protein sequence ID" value="MFD1608383.1"/>
    <property type="molecule type" value="Genomic_DNA"/>
</dbReference>
<dbReference type="Pfam" id="PF14493">
    <property type="entry name" value="HTH_40"/>
    <property type="match status" value="1"/>
</dbReference>
<keyword evidence="3" id="KW-1185">Reference proteome</keyword>
<dbReference type="InterPro" id="IPR029491">
    <property type="entry name" value="Helicase_HTH"/>
</dbReference>
<comment type="caution">
    <text evidence="2">The sequence shown here is derived from an EMBL/GenBank/DDBJ whole genome shotgun (WGS) entry which is preliminary data.</text>
</comment>
<protein>
    <submittedName>
        <fullName evidence="2">Helix-turn-helix domain-containing protein</fullName>
    </submittedName>
</protein>